<name>A0A2T1GLB0_9CYAN</name>
<dbReference type="InterPro" id="IPR002545">
    <property type="entry name" value="CheW-lke_dom"/>
</dbReference>
<dbReference type="RefSeq" id="WP_106300597.1">
    <property type="nucleotide sequence ID" value="NZ_PVWO01000029.1"/>
</dbReference>
<dbReference type="OrthoDB" id="456080at2"/>
<evidence type="ECO:0000313" key="2">
    <source>
        <dbReference type="EMBL" id="PSB58619.1"/>
    </source>
</evidence>
<accession>A0A2T1GLB0</accession>
<evidence type="ECO:0000313" key="3">
    <source>
        <dbReference type="Proteomes" id="UP000238937"/>
    </source>
</evidence>
<sequence>MSFSTTSPTKRSTRTTGEMFLRFQLDKQTCAVVPMLQTQEAIVLPAGRVSVIPNLPSCVLGLFNRRSNLLWLVDLPEILGLEPIDRYVHSYDVALLKVGQTPLAVAVRSIQGVVRFNQEEIRSPIGSFNPAFTPYLSGWILQEQELVLVLDPEAIINAKVFGQKGY</sequence>
<feature type="domain" description="CheW-like" evidence="1">
    <location>
        <begin position="17"/>
        <end position="161"/>
    </location>
</feature>
<organism evidence="2 3">
    <name type="scientific">Chamaesiphon polymorphus CCALA 037</name>
    <dbReference type="NCBI Taxonomy" id="2107692"/>
    <lineage>
        <taxon>Bacteria</taxon>
        <taxon>Bacillati</taxon>
        <taxon>Cyanobacteriota</taxon>
        <taxon>Cyanophyceae</taxon>
        <taxon>Gomontiellales</taxon>
        <taxon>Chamaesiphonaceae</taxon>
        <taxon>Chamaesiphon</taxon>
    </lineage>
</organism>
<dbReference type="EMBL" id="PVWO01000029">
    <property type="protein sequence ID" value="PSB58619.1"/>
    <property type="molecule type" value="Genomic_DNA"/>
</dbReference>
<reference evidence="2 3" key="1">
    <citation type="submission" date="2018-03" db="EMBL/GenBank/DDBJ databases">
        <title>The ancient ancestry and fast evolution of plastids.</title>
        <authorList>
            <person name="Moore K.R."/>
            <person name="Magnabosco C."/>
            <person name="Momper L."/>
            <person name="Gold D.A."/>
            <person name="Bosak T."/>
            <person name="Fournier G.P."/>
        </authorList>
    </citation>
    <scope>NUCLEOTIDE SEQUENCE [LARGE SCALE GENOMIC DNA]</scope>
    <source>
        <strain evidence="2 3">CCALA 037</strain>
    </source>
</reference>
<dbReference type="InterPro" id="IPR039315">
    <property type="entry name" value="CheW"/>
</dbReference>
<dbReference type="PANTHER" id="PTHR22617:SF23">
    <property type="entry name" value="CHEMOTAXIS PROTEIN CHEW"/>
    <property type="match status" value="1"/>
</dbReference>
<dbReference type="SUPFAM" id="SSF50341">
    <property type="entry name" value="CheW-like"/>
    <property type="match status" value="1"/>
</dbReference>
<keyword evidence="3" id="KW-1185">Reference proteome</keyword>
<dbReference type="PROSITE" id="PS50851">
    <property type="entry name" value="CHEW"/>
    <property type="match status" value="1"/>
</dbReference>
<dbReference type="AlphaFoldDB" id="A0A2T1GLB0"/>
<protein>
    <submittedName>
        <fullName evidence="2">Chemotaxis protein CheW</fullName>
    </submittedName>
</protein>
<dbReference type="PANTHER" id="PTHR22617">
    <property type="entry name" value="CHEMOTAXIS SENSOR HISTIDINE KINASE-RELATED"/>
    <property type="match status" value="1"/>
</dbReference>
<dbReference type="SMART" id="SM00260">
    <property type="entry name" value="CheW"/>
    <property type="match status" value="1"/>
</dbReference>
<dbReference type="Gene3D" id="2.40.50.180">
    <property type="entry name" value="CheA-289, Domain 4"/>
    <property type="match status" value="1"/>
</dbReference>
<gene>
    <name evidence="2" type="ORF">C7B77_04115</name>
</gene>
<evidence type="ECO:0000259" key="1">
    <source>
        <dbReference type="PROSITE" id="PS50851"/>
    </source>
</evidence>
<dbReference type="Proteomes" id="UP000238937">
    <property type="component" value="Unassembled WGS sequence"/>
</dbReference>
<dbReference type="GO" id="GO:0007165">
    <property type="term" value="P:signal transduction"/>
    <property type="evidence" value="ECO:0007669"/>
    <property type="project" value="InterPro"/>
</dbReference>
<dbReference type="InterPro" id="IPR036061">
    <property type="entry name" value="CheW-like_dom_sf"/>
</dbReference>
<proteinExistence type="predicted"/>
<dbReference type="GO" id="GO:0005829">
    <property type="term" value="C:cytosol"/>
    <property type="evidence" value="ECO:0007669"/>
    <property type="project" value="TreeGrafter"/>
</dbReference>
<dbReference type="Gene3D" id="2.30.30.40">
    <property type="entry name" value="SH3 Domains"/>
    <property type="match status" value="1"/>
</dbReference>
<comment type="caution">
    <text evidence="2">The sequence shown here is derived from an EMBL/GenBank/DDBJ whole genome shotgun (WGS) entry which is preliminary data.</text>
</comment>
<dbReference type="GO" id="GO:0006935">
    <property type="term" value="P:chemotaxis"/>
    <property type="evidence" value="ECO:0007669"/>
    <property type="project" value="InterPro"/>
</dbReference>
<dbReference type="Pfam" id="PF01584">
    <property type="entry name" value="CheW"/>
    <property type="match status" value="1"/>
</dbReference>